<proteinExistence type="predicted"/>
<dbReference type="EMBL" id="BPUR01000009">
    <property type="protein sequence ID" value="GJH18477.1"/>
    <property type="molecule type" value="Genomic_DNA"/>
</dbReference>
<gene>
    <name evidence="1" type="ORF">CBA19CS22_18065</name>
</gene>
<organism evidence="1 2">
    <name type="scientific">Caballeronia novacaledonica</name>
    <dbReference type="NCBI Taxonomy" id="1544861"/>
    <lineage>
        <taxon>Bacteria</taxon>
        <taxon>Pseudomonadati</taxon>
        <taxon>Pseudomonadota</taxon>
        <taxon>Betaproteobacteria</taxon>
        <taxon>Burkholderiales</taxon>
        <taxon>Burkholderiaceae</taxon>
        <taxon>Caballeronia</taxon>
    </lineage>
</organism>
<keyword evidence="2" id="KW-1185">Reference proteome</keyword>
<evidence type="ECO:0000313" key="1">
    <source>
        <dbReference type="EMBL" id="GJH18477.1"/>
    </source>
</evidence>
<sequence>MTKEAIVLNGDKVRFRIAELGIPRKQLLAGMHGKTLQRILRGEKTSLATAHHLARDLKTTLEEIKGPVTDDDLTAWLSGHWLYEDGPKTKLDKNTSSMSFVGTGTKVVIDSPPSGFGNPFAKLLAFRPEICRKLVVRRVGETFEVEVHYFDYANHGREIAYQFGVSCRFFPLSREGDNFLKRAMSAPLKRYFWAWLRETAIANAELLEIEGEEFPTHPHAYRPLVIFSKGHTKNEVGIRLFSQLQVDFRESLIEYLDSLEDRRLVFARATRLGISISVPPTVKKIVADNEYAPTTIHVFLVWSTPTGSMRLAPWRYDHRQEFAAAIAEQRWRDFYSRGMPVRQFADDFVDDPPAPPMSADPNIPVELLTALRDIDWYDSDDQFSALLAID</sequence>
<protein>
    <submittedName>
        <fullName evidence="1">Helix-turn-helix transcriptional regulator</fullName>
    </submittedName>
</protein>
<evidence type="ECO:0000313" key="2">
    <source>
        <dbReference type="Proteomes" id="UP001055013"/>
    </source>
</evidence>
<reference evidence="1" key="1">
    <citation type="submission" date="2021-09" db="EMBL/GenBank/DDBJ databases">
        <title>Isolation and characterization of 3-chlorobenzoate degrading bacteria from soils in Shizuoka.</title>
        <authorList>
            <person name="Ifat A."/>
            <person name="Ogawa N."/>
            <person name="Kimbara K."/>
            <person name="Moriuchi R."/>
            <person name="Dohra H."/>
            <person name="Shintani M."/>
        </authorList>
    </citation>
    <scope>NUCLEOTIDE SEQUENCE</scope>
    <source>
        <strain evidence="1">19CS2-2</strain>
    </source>
</reference>
<comment type="caution">
    <text evidence="1">The sequence shown here is derived from an EMBL/GenBank/DDBJ whole genome shotgun (WGS) entry which is preliminary data.</text>
</comment>
<dbReference type="Proteomes" id="UP001055013">
    <property type="component" value="Unassembled WGS sequence"/>
</dbReference>
<accession>A0ACB5QU67</accession>
<name>A0ACB5QU67_9BURK</name>